<proteinExistence type="predicted"/>
<organism evidence="1 2">
    <name type="scientific">Brachionus plicatilis</name>
    <name type="common">Marine rotifer</name>
    <name type="synonym">Brachionus muelleri</name>
    <dbReference type="NCBI Taxonomy" id="10195"/>
    <lineage>
        <taxon>Eukaryota</taxon>
        <taxon>Metazoa</taxon>
        <taxon>Spiralia</taxon>
        <taxon>Gnathifera</taxon>
        <taxon>Rotifera</taxon>
        <taxon>Eurotatoria</taxon>
        <taxon>Monogononta</taxon>
        <taxon>Pseudotrocha</taxon>
        <taxon>Ploima</taxon>
        <taxon>Brachionidae</taxon>
        <taxon>Brachionus</taxon>
    </lineage>
</organism>
<dbReference type="AlphaFoldDB" id="A0A3M7PJ19"/>
<dbReference type="Proteomes" id="UP000276133">
    <property type="component" value="Unassembled WGS sequence"/>
</dbReference>
<name>A0A3M7PJ19_BRAPC</name>
<evidence type="ECO:0000313" key="2">
    <source>
        <dbReference type="Proteomes" id="UP000276133"/>
    </source>
</evidence>
<dbReference type="EMBL" id="REGN01010589">
    <property type="protein sequence ID" value="RMZ98734.1"/>
    <property type="molecule type" value="Genomic_DNA"/>
</dbReference>
<keyword evidence="2" id="KW-1185">Reference proteome</keyword>
<comment type="caution">
    <text evidence="1">The sequence shown here is derived from an EMBL/GenBank/DDBJ whole genome shotgun (WGS) entry which is preliminary data.</text>
</comment>
<accession>A0A3M7PJ19</accession>
<sequence>MTLINAVLITNWTVRHINNTFFCFELNFAWFYIELTPFRRKLKIDRSRRLNSVALLKKEKRRFSLLSLKKNSNLN</sequence>
<reference evidence="1 2" key="1">
    <citation type="journal article" date="2018" name="Sci. Rep.">
        <title>Genomic signatures of local adaptation to the degree of environmental predictability in rotifers.</title>
        <authorList>
            <person name="Franch-Gras L."/>
            <person name="Hahn C."/>
            <person name="Garcia-Roger E.M."/>
            <person name="Carmona M.J."/>
            <person name="Serra M."/>
            <person name="Gomez A."/>
        </authorList>
    </citation>
    <scope>NUCLEOTIDE SEQUENCE [LARGE SCALE GENOMIC DNA]</scope>
    <source>
        <strain evidence="1">HYR1</strain>
    </source>
</reference>
<protein>
    <submittedName>
        <fullName evidence="1">Uncharacterized protein</fullName>
    </submittedName>
</protein>
<evidence type="ECO:0000313" key="1">
    <source>
        <dbReference type="EMBL" id="RMZ98734.1"/>
    </source>
</evidence>
<gene>
    <name evidence="1" type="ORF">BpHYR1_033409</name>
</gene>